<dbReference type="STRING" id="1003195.SCATT_09380"/>
<dbReference type="EMBL" id="CP003219">
    <property type="protein sequence ID" value="AEW93309.1"/>
    <property type="molecule type" value="Genomic_DNA"/>
</dbReference>
<dbReference type="AlphaFoldDB" id="G8WN26"/>
<organism evidence="2 3">
    <name type="scientific">Streptantibioticus cattleyicolor (strain ATCC 35852 / DSM 46488 / JCM 4925 / NBRC 14057 / NRRL 8057)</name>
    <name type="common">Streptomyces cattleya</name>
    <dbReference type="NCBI Taxonomy" id="1003195"/>
    <lineage>
        <taxon>Bacteria</taxon>
        <taxon>Bacillati</taxon>
        <taxon>Actinomycetota</taxon>
        <taxon>Actinomycetes</taxon>
        <taxon>Kitasatosporales</taxon>
        <taxon>Streptomycetaceae</taxon>
        <taxon>Streptantibioticus</taxon>
    </lineage>
</organism>
<dbReference type="PATRIC" id="fig|1003195.29.peg.948"/>
<dbReference type="HOGENOM" id="CLU_2620433_0_0_11"/>
<accession>G8WN26</accession>
<dbReference type="KEGG" id="scy:SCATT_09380"/>
<feature type="region of interest" description="Disordered" evidence="1">
    <location>
        <begin position="1"/>
        <end position="23"/>
    </location>
</feature>
<reference evidence="3" key="1">
    <citation type="submission" date="2011-12" db="EMBL/GenBank/DDBJ databases">
        <title>Complete genome sequence of Streptomyces cattleya strain DSM 46488.</title>
        <authorList>
            <person name="Ou H.-Y."/>
            <person name="Li P."/>
            <person name="Zhao C."/>
            <person name="O'Hagan D."/>
            <person name="Deng Z."/>
        </authorList>
    </citation>
    <scope>NUCLEOTIDE SEQUENCE [LARGE SCALE GENOMIC DNA]</scope>
    <source>
        <strain evidence="3">ATCC 35852 / DSM 46488 / JCM 4925 / NBRC 14057 / NRRL 8057</strain>
    </source>
</reference>
<proteinExistence type="predicted"/>
<keyword evidence="3" id="KW-1185">Reference proteome</keyword>
<gene>
    <name evidence="2" type="ordered locus">SCATT_09380</name>
</gene>
<evidence type="ECO:0000313" key="3">
    <source>
        <dbReference type="Proteomes" id="UP000007842"/>
    </source>
</evidence>
<dbReference type="Proteomes" id="UP000007842">
    <property type="component" value="Chromosome"/>
</dbReference>
<evidence type="ECO:0000256" key="1">
    <source>
        <dbReference type="SAM" id="MobiDB-lite"/>
    </source>
</evidence>
<name>G8WN26_STREN</name>
<feature type="compositionally biased region" description="Polar residues" evidence="1">
    <location>
        <begin position="1"/>
        <end position="13"/>
    </location>
</feature>
<sequence>MRQSHPVQPSSRHQPYFGPPRAAGAGAAPWINSASVMLPVDLAATAAPSFGCFADRGRGRRRALGRRVNGGCGAVTEG</sequence>
<evidence type="ECO:0000313" key="2">
    <source>
        <dbReference type="EMBL" id="AEW93309.1"/>
    </source>
</evidence>
<protein>
    <submittedName>
        <fullName evidence="2">Uncharacterized protein</fullName>
    </submittedName>
</protein>